<evidence type="ECO:0008006" key="5">
    <source>
        <dbReference type="Google" id="ProtNLM"/>
    </source>
</evidence>
<keyword evidence="4" id="KW-1185">Reference proteome</keyword>
<keyword evidence="1" id="KW-0175">Coiled coil</keyword>
<dbReference type="Gene3D" id="1.10.10.10">
    <property type="entry name" value="Winged helix-like DNA-binding domain superfamily/Winged helix DNA-binding domain"/>
    <property type="match status" value="1"/>
</dbReference>
<comment type="caution">
    <text evidence="3">The sequence shown here is derived from an EMBL/GenBank/DDBJ whole genome shotgun (WGS) entry which is preliminary data.</text>
</comment>
<feature type="compositionally biased region" description="Basic and acidic residues" evidence="2">
    <location>
        <begin position="46"/>
        <end position="55"/>
    </location>
</feature>
<dbReference type="GO" id="GO:0004803">
    <property type="term" value="F:transposase activity"/>
    <property type="evidence" value="ECO:0007669"/>
    <property type="project" value="InterPro"/>
</dbReference>
<dbReference type="InterPro" id="IPR051839">
    <property type="entry name" value="RD_transcriptional_regulator"/>
</dbReference>
<dbReference type="InterPro" id="IPR009057">
    <property type="entry name" value="Homeodomain-like_sf"/>
</dbReference>
<evidence type="ECO:0000256" key="1">
    <source>
        <dbReference type="SAM" id="Coils"/>
    </source>
</evidence>
<proteinExistence type="predicted"/>
<dbReference type="RefSeq" id="WP_123048872.1">
    <property type="nucleotide sequence ID" value="NZ_PTJO01000007.1"/>
</dbReference>
<sequence>MTKLRKYTPEYRREAAQRVITSGQTSAAVERELGISPGLLSRWVKAERQRPDRPLPAKKPAQKPTAKELPTTTPLPSAVDAVAALNAHERAELASLRQENDRLKTDNDFLEKAATFFAAKHHH</sequence>
<dbReference type="AlphaFoldDB" id="A0A3M8K4D9"/>
<protein>
    <recommendedName>
        <fullName evidence="5">Transposase</fullName>
    </recommendedName>
</protein>
<dbReference type="EMBL" id="PTJO01000007">
    <property type="protein sequence ID" value="RNE48061.1"/>
    <property type="molecule type" value="Genomic_DNA"/>
</dbReference>
<dbReference type="GO" id="GO:0006313">
    <property type="term" value="P:DNA transposition"/>
    <property type="evidence" value="ECO:0007669"/>
    <property type="project" value="InterPro"/>
</dbReference>
<reference evidence="3 4" key="1">
    <citation type="submission" date="2018-02" db="EMBL/GenBank/DDBJ databases">
        <title>Corynebacterium alimpuense sp. nov., a marine obligate actinomycete isolated from sediments of Valparaiso bay, Chile.</title>
        <authorList>
            <person name="Claverias F."/>
            <person name="Gonzales-Siles L."/>
            <person name="Salva-Serra F."/>
            <person name="Inganaes E."/>
            <person name="Molin K."/>
            <person name="Cumsille A."/>
            <person name="Undabarrena A."/>
            <person name="Couve E."/>
            <person name="Moore E.R.B."/>
            <person name="Gomila M."/>
            <person name="Camara B."/>
        </authorList>
    </citation>
    <scope>NUCLEOTIDE SEQUENCE [LARGE SCALE GENOMIC DNA]</scope>
    <source>
        <strain evidence="3 4">CCUG 69366</strain>
    </source>
</reference>
<feature type="region of interest" description="Disordered" evidence="2">
    <location>
        <begin position="46"/>
        <end position="78"/>
    </location>
</feature>
<dbReference type="PANTHER" id="PTHR33215">
    <property type="entry name" value="PROTEIN DISTAL ANTENNA"/>
    <property type="match status" value="1"/>
</dbReference>
<evidence type="ECO:0000256" key="2">
    <source>
        <dbReference type="SAM" id="MobiDB-lite"/>
    </source>
</evidence>
<evidence type="ECO:0000313" key="4">
    <source>
        <dbReference type="Proteomes" id="UP000266975"/>
    </source>
</evidence>
<dbReference type="Pfam" id="PF01527">
    <property type="entry name" value="HTH_Tnp_1"/>
    <property type="match status" value="1"/>
</dbReference>
<dbReference type="InterPro" id="IPR036388">
    <property type="entry name" value="WH-like_DNA-bd_sf"/>
</dbReference>
<dbReference type="OrthoDB" id="52928at2"/>
<dbReference type="SUPFAM" id="SSF46689">
    <property type="entry name" value="Homeodomain-like"/>
    <property type="match status" value="1"/>
</dbReference>
<name>A0A3M8K4D9_9CORY</name>
<dbReference type="PANTHER" id="PTHR33215:SF13">
    <property type="entry name" value="PROTEIN DISTAL ANTENNA"/>
    <property type="match status" value="1"/>
</dbReference>
<gene>
    <name evidence="3" type="ORF">C5L39_10515</name>
</gene>
<feature type="coiled-coil region" evidence="1">
    <location>
        <begin position="86"/>
        <end position="113"/>
    </location>
</feature>
<dbReference type="GO" id="GO:0003677">
    <property type="term" value="F:DNA binding"/>
    <property type="evidence" value="ECO:0007669"/>
    <property type="project" value="InterPro"/>
</dbReference>
<dbReference type="InterPro" id="IPR002514">
    <property type="entry name" value="Transposase_8"/>
</dbReference>
<evidence type="ECO:0000313" key="3">
    <source>
        <dbReference type="EMBL" id="RNE48061.1"/>
    </source>
</evidence>
<organism evidence="3 4">
    <name type="scientific">Corynebacterium alimapuense</name>
    <dbReference type="NCBI Taxonomy" id="1576874"/>
    <lineage>
        <taxon>Bacteria</taxon>
        <taxon>Bacillati</taxon>
        <taxon>Actinomycetota</taxon>
        <taxon>Actinomycetes</taxon>
        <taxon>Mycobacteriales</taxon>
        <taxon>Corynebacteriaceae</taxon>
        <taxon>Corynebacterium</taxon>
    </lineage>
</organism>
<dbReference type="Proteomes" id="UP000266975">
    <property type="component" value="Unassembled WGS sequence"/>
</dbReference>
<accession>A0A3M8K4D9</accession>